<comment type="subcellular location">
    <subcellularLocation>
        <location evidence="1">Membrane</location>
        <topology evidence="1">Multi-pass membrane protein</topology>
    </subcellularLocation>
</comment>
<dbReference type="GO" id="GO:0016020">
    <property type="term" value="C:membrane"/>
    <property type="evidence" value="ECO:0007669"/>
    <property type="project" value="UniProtKB-SubCell"/>
</dbReference>
<feature type="transmembrane region" description="Helical" evidence="7">
    <location>
        <begin position="463"/>
        <end position="482"/>
    </location>
</feature>
<feature type="transmembrane region" description="Helical" evidence="7">
    <location>
        <begin position="191"/>
        <end position="212"/>
    </location>
</feature>
<evidence type="ECO:0000256" key="7">
    <source>
        <dbReference type="SAM" id="Phobius"/>
    </source>
</evidence>
<dbReference type="Gene3D" id="1.20.1250.20">
    <property type="entry name" value="MFS general substrate transporter like domains"/>
    <property type="match status" value="1"/>
</dbReference>
<evidence type="ECO:0000256" key="6">
    <source>
        <dbReference type="ARBA" id="ARBA00023136"/>
    </source>
</evidence>
<evidence type="ECO:0000256" key="5">
    <source>
        <dbReference type="ARBA" id="ARBA00022989"/>
    </source>
</evidence>
<dbReference type="EMBL" id="NEVS01000004">
    <property type="protein sequence ID" value="OZI61742.1"/>
    <property type="molecule type" value="Genomic_DNA"/>
</dbReference>
<feature type="transmembrane region" description="Helical" evidence="7">
    <location>
        <begin position="347"/>
        <end position="366"/>
    </location>
</feature>
<accession>A0A261UK46</accession>
<keyword evidence="6 7" id="KW-0472">Membrane</keyword>
<evidence type="ECO:0000259" key="8">
    <source>
        <dbReference type="PROSITE" id="PS50850"/>
    </source>
</evidence>
<dbReference type="Proteomes" id="UP000215767">
    <property type="component" value="Unassembled WGS sequence"/>
</dbReference>
<evidence type="ECO:0000256" key="4">
    <source>
        <dbReference type="ARBA" id="ARBA00022692"/>
    </source>
</evidence>
<dbReference type="PANTHER" id="PTHR23511:SF34">
    <property type="entry name" value="SYNAPTIC VESICLE GLYCOPROTEIN 2"/>
    <property type="match status" value="1"/>
</dbReference>
<evidence type="ECO:0000256" key="3">
    <source>
        <dbReference type="ARBA" id="ARBA00022448"/>
    </source>
</evidence>
<sequence length="495" mass="53935">MDTHATAGAVPGAALPAAPGHPPDRAQAAAAPALSNDEYALQVAARLDRLPYSRTAKHFVFLISIGAIFELYDLFMTAYIAPGLVKSGLFATSSLHFFGLSGVGFFVFCTFAGMFVGTIFFGFIADRAGRRAIFTVSLVWYSLATLVMAFQHTAGGIDLFRFIASIGLGLEQVTIDTFIPELVPPNARGRAFALYQFIEFLIVPVVALLGWLLVPRQPLGLDGWRWVAIIASVGALAAWWLRRALPESPRWLAMHGKRERAERIMRDIEASAERDLGHPLPPAQVPATARVESKGHFVELLRPPHRKRLIVMSLFNLLAVIGFYGFSAWVPTLLIAKGVDITKSLQYAFIIAIANPFGPLLGLLVADRMEPKWQIVCAGIGIGGFMVLFAMQVHPVAVIVFGVLVTLSNNWLSFIFHSYQAEQFPTRLRGRAVGFVYGWGRASAAIVGLLIGFFLSVGGTPGVAAFMGVAMVLMILVIAVFGPRTLRRPLEEISR</sequence>
<dbReference type="PANTHER" id="PTHR23511">
    <property type="entry name" value="SYNAPTIC VESICLE GLYCOPROTEIN 2"/>
    <property type="match status" value="1"/>
</dbReference>
<reference evidence="10" key="1">
    <citation type="submission" date="2017-05" db="EMBL/GenBank/DDBJ databases">
        <title>Complete and WGS of Bordetella genogroups.</title>
        <authorList>
            <person name="Spilker T."/>
            <person name="Lipuma J."/>
        </authorList>
    </citation>
    <scope>NUCLEOTIDE SEQUENCE [LARGE SCALE GENOMIC DNA]</scope>
    <source>
        <strain evidence="10">AU8856</strain>
    </source>
</reference>
<dbReference type="InterPro" id="IPR005828">
    <property type="entry name" value="MFS_sugar_transport-like"/>
</dbReference>
<dbReference type="GO" id="GO:0022857">
    <property type="term" value="F:transmembrane transporter activity"/>
    <property type="evidence" value="ECO:0007669"/>
    <property type="project" value="InterPro"/>
</dbReference>
<comment type="caution">
    <text evidence="9">The sequence shown here is derived from an EMBL/GenBank/DDBJ whole genome shotgun (WGS) entry which is preliminary data.</text>
</comment>
<dbReference type="Pfam" id="PF00083">
    <property type="entry name" value="Sugar_tr"/>
    <property type="match status" value="1"/>
</dbReference>
<keyword evidence="4 7" id="KW-0812">Transmembrane</keyword>
<feature type="transmembrane region" description="Helical" evidence="7">
    <location>
        <begin position="101"/>
        <end position="125"/>
    </location>
</feature>
<keyword evidence="10" id="KW-1185">Reference proteome</keyword>
<keyword evidence="3" id="KW-0813">Transport</keyword>
<evidence type="ECO:0000313" key="10">
    <source>
        <dbReference type="Proteomes" id="UP000215767"/>
    </source>
</evidence>
<evidence type="ECO:0000256" key="2">
    <source>
        <dbReference type="ARBA" id="ARBA00010992"/>
    </source>
</evidence>
<dbReference type="OrthoDB" id="9814026at2"/>
<dbReference type="InterPro" id="IPR020846">
    <property type="entry name" value="MFS_dom"/>
</dbReference>
<dbReference type="AlphaFoldDB" id="A0A261UK46"/>
<protein>
    <submittedName>
        <fullName evidence="9">MFS transporter</fullName>
    </submittedName>
</protein>
<gene>
    <name evidence="9" type="ORF">CAL28_21040</name>
</gene>
<comment type="similarity">
    <text evidence="2">Belongs to the major facilitator superfamily. Sugar transporter (TC 2.A.1.1) family.</text>
</comment>
<feature type="transmembrane region" description="Helical" evidence="7">
    <location>
        <begin position="397"/>
        <end position="416"/>
    </location>
</feature>
<name>A0A261UK46_9BORD</name>
<dbReference type="SUPFAM" id="SSF103473">
    <property type="entry name" value="MFS general substrate transporter"/>
    <property type="match status" value="1"/>
</dbReference>
<evidence type="ECO:0000256" key="1">
    <source>
        <dbReference type="ARBA" id="ARBA00004141"/>
    </source>
</evidence>
<evidence type="ECO:0000313" key="9">
    <source>
        <dbReference type="EMBL" id="OZI61742.1"/>
    </source>
</evidence>
<organism evidence="9 10">
    <name type="scientific">Bordetella genomosp. 11</name>
    <dbReference type="NCBI Taxonomy" id="1416808"/>
    <lineage>
        <taxon>Bacteria</taxon>
        <taxon>Pseudomonadati</taxon>
        <taxon>Pseudomonadota</taxon>
        <taxon>Betaproteobacteria</taxon>
        <taxon>Burkholderiales</taxon>
        <taxon>Alcaligenaceae</taxon>
        <taxon>Bordetella</taxon>
    </lineage>
</organism>
<dbReference type="PROSITE" id="PS50850">
    <property type="entry name" value="MFS"/>
    <property type="match status" value="1"/>
</dbReference>
<dbReference type="RefSeq" id="WP_094843132.1">
    <property type="nucleotide sequence ID" value="NZ_NEVS01000004.1"/>
</dbReference>
<feature type="transmembrane region" description="Helical" evidence="7">
    <location>
        <begin position="436"/>
        <end position="457"/>
    </location>
</feature>
<keyword evidence="5 7" id="KW-1133">Transmembrane helix</keyword>
<feature type="transmembrane region" description="Helical" evidence="7">
    <location>
        <begin position="59"/>
        <end position="81"/>
    </location>
</feature>
<feature type="domain" description="Major facilitator superfamily (MFS) profile" evidence="8">
    <location>
        <begin position="59"/>
        <end position="486"/>
    </location>
</feature>
<dbReference type="CDD" id="cd17316">
    <property type="entry name" value="MFS_SV2_like"/>
    <property type="match status" value="1"/>
</dbReference>
<proteinExistence type="inferred from homology"/>
<feature type="transmembrane region" description="Helical" evidence="7">
    <location>
        <begin position="373"/>
        <end position="391"/>
    </location>
</feature>
<feature type="transmembrane region" description="Helical" evidence="7">
    <location>
        <begin position="224"/>
        <end position="241"/>
    </location>
</feature>
<feature type="transmembrane region" description="Helical" evidence="7">
    <location>
        <begin position="309"/>
        <end position="327"/>
    </location>
</feature>
<dbReference type="InterPro" id="IPR036259">
    <property type="entry name" value="MFS_trans_sf"/>
</dbReference>